<gene>
    <name evidence="2" type="ORF">BC781_101685</name>
</gene>
<dbReference type="RefSeq" id="WP_109615835.1">
    <property type="nucleotide sequence ID" value="NZ_QGDO01000001.1"/>
</dbReference>
<dbReference type="SUPFAM" id="SSF46785">
    <property type="entry name" value="Winged helix' DNA-binding domain"/>
    <property type="match status" value="1"/>
</dbReference>
<dbReference type="PANTHER" id="PTHR30432">
    <property type="entry name" value="TRANSCRIPTIONAL REGULATOR MODE"/>
    <property type="match status" value="1"/>
</dbReference>
<dbReference type="AlphaFoldDB" id="A0A315ZFJ1"/>
<dbReference type="EMBL" id="QGDO01000001">
    <property type="protein sequence ID" value="PWJ44335.1"/>
    <property type="molecule type" value="Genomic_DNA"/>
</dbReference>
<dbReference type="InterPro" id="IPR051815">
    <property type="entry name" value="Molybdate_resp_trans_reg"/>
</dbReference>
<dbReference type="Gene3D" id="1.10.10.10">
    <property type="entry name" value="Winged helix-like DNA-binding domain superfamily/Winged helix DNA-binding domain"/>
    <property type="match status" value="1"/>
</dbReference>
<protein>
    <submittedName>
        <fullName evidence="2">Molybdate transport system regulatory protein</fullName>
    </submittedName>
</protein>
<evidence type="ECO:0000259" key="1">
    <source>
        <dbReference type="Pfam" id="PF00126"/>
    </source>
</evidence>
<dbReference type="OrthoDB" id="9805928at2"/>
<dbReference type="InterPro" id="IPR036390">
    <property type="entry name" value="WH_DNA-bd_sf"/>
</dbReference>
<dbReference type="InterPro" id="IPR036388">
    <property type="entry name" value="WH-like_DNA-bd_sf"/>
</dbReference>
<feature type="domain" description="HTH lysR-type" evidence="1">
    <location>
        <begin position="23"/>
        <end position="83"/>
    </location>
</feature>
<reference evidence="2 3" key="1">
    <citation type="submission" date="2018-03" db="EMBL/GenBank/DDBJ databases">
        <title>Genomic Encyclopedia of Archaeal and Bacterial Type Strains, Phase II (KMG-II): from individual species to whole genera.</title>
        <authorList>
            <person name="Goeker M."/>
        </authorList>
    </citation>
    <scope>NUCLEOTIDE SEQUENCE [LARGE SCALE GENOMIC DNA]</scope>
    <source>
        <strain evidence="2 3">DSM 28229</strain>
    </source>
</reference>
<accession>A0A315ZFJ1</accession>
<dbReference type="GO" id="GO:0003700">
    <property type="term" value="F:DNA-binding transcription factor activity"/>
    <property type="evidence" value="ECO:0007669"/>
    <property type="project" value="InterPro"/>
</dbReference>
<proteinExistence type="predicted"/>
<evidence type="ECO:0000313" key="2">
    <source>
        <dbReference type="EMBL" id="PWJ44335.1"/>
    </source>
</evidence>
<comment type="caution">
    <text evidence="2">The sequence shown here is derived from an EMBL/GenBank/DDBJ whole genome shotgun (WGS) entry which is preliminary data.</text>
</comment>
<evidence type="ECO:0000313" key="3">
    <source>
        <dbReference type="Proteomes" id="UP000245535"/>
    </source>
</evidence>
<dbReference type="Proteomes" id="UP000245535">
    <property type="component" value="Unassembled WGS sequence"/>
</dbReference>
<dbReference type="InterPro" id="IPR000847">
    <property type="entry name" value="LysR_HTH_N"/>
</dbReference>
<organism evidence="2 3">
    <name type="scientific">Sediminitomix flava</name>
    <dbReference type="NCBI Taxonomy" id="379075"/>
    <lineage>
        <taxon>Bacteria</taxon>
        <taxon>Pseudomonadati</taxon>
        <taxon>Bacteroidota</taxon>
        <taxon>Cytophagia</taxon>
        <taxon>Cytophagales</taxon>
        <taxon>Flammeovirgaceae</taxon>
        <taxon>Sediminitomix</taxon>
    </lineage>
</organism>
<sequence>MRKIKGRFWIEENGQTLLGEGRVRLLEALLECGSISASAKKLGISYRKAWRLIDELNKAAGEGVVLKSSGGKGGGGTVVTEKGTKLIKEYRELQVRFYNFLDGELANIEENLKS</sequence>
<dbReference type="PANTHER" id="PTHR30432:SF1">
    <property type="entry name" value="DNA-BINDING TRANSCRIPTIONAL DUAL REGULATOR MODE"/>
    <property type="match status" value="1"/>
</dbReference>
<keyword evidence="3" id="KW-1185">Reference proteome</keyword>
<name>A0A315ZFJ1_SEDFL</name>
<dbReference type="Pfam" id="PF00126">
    <property type="entry name" value="HTH_1"/>
    <property type="match status" value="1"/>
</dbReference>